<sequence length="714" mass="79480">MTIRKNTVFNIIFAGNCLLLFLLAAEKYIVVPAWLQVIGRMHPLILHFPVVLLLLNIAWESGIFRRHADKDWYDSIGDGLLLATAVTSTITAIMGLLLSREEGYEGNTVMLHKWGGILLPVICMFWYGLRDSLRKKRLLYFSTSAATLVLLIFTGHQGATITHGDQFLTAPVSKDEQQQVIAFEDALVFEHLVKPVLEAKCINCHNSQKAKGDLIMESPAGLLKGGRNGILWDTTAKDYGLMLRRVHLPVEDRKHMPPKGKPQLTEEEIAILYHWVRSGSSTTKRLTELDPADSLRILAEMKFSTPSEPVFEFDPADEGTVASLNNHYRVISPLAAGSPALEVNFFGAANFTPKQLSEILPVKEQVISMNLNKMPVNNKDLEVLAQFPNLQQLILSFTQISDSGLAFLKPLTRLRQLSLSGTQVTAKGVEKLSALPALQQLYCWNTGITLADIKSLQHRNKAWKIESGFDGDTIQIQLNAPIVENAAQVIKQGTPLLLKHYVRGAEIRYTLDGSEPDSIHSLKYDSGAEISSTAVVKSKAYKKGWITSPVTTRAFYLEGKRPDSFRLASAPDPAYKGNGAATLFDFDKGDLNFKTPKWIGYHGRNLEVSMDFNNPIELSSIWLTGLVDIGSHIMPPGEIQVWGGTGSKMTLLGKLIPKQPSKDTSAYQTSYAIPIKPVMVKNMKVVVRPLAALPKWHQKKGDKTWIFFDEMFIY</sequence>
<dbReference type="InterPro" id="IPR011429">
    <property type="entry name" value="Cyt_c_Planctomycete-type"/>
</dbReference>
<keyword evidence="1" id="KW-0812">Transmembrane</keyword>
<dbReference type="SUPFAM" id="SSF52047">
    <property type="entry name" value="RNI-like"/>
    <property type="match status" value="1"/>
</dbReference>
<feature type="transmembrane region" description="Helical" evidence="1">
    <location>
        <begin position="80"/>
        <end position="99"/>
    </location>
</feature>
<dbReference type="GO" id="GO:0009055">
    <property type="term" value="F:electron transfer activity"/>
    <property type="evidence" value="ECO:0007669"/>
    <property type="project" value="InterPro"/>
</dbReference>
<comment type="caution">
    <text evidence="4">The sequence shown here is derived from an EMBL/GenBank/DDBJ whole genome shotgun (WGS) entry which is preliminary data.</text>
</comment>
<dbReference type="InterPro" id="IPR032675">
    <property type="entry name" value="LRR_dom_sf"/>
</dbReference>
<keyword evidence="1" id="KW-1133">Transmembrane helix</keyword>
<dbReference type="Pfam" id="PF09990">
    <property type="entry name" value="DUF2231"/>
    <property type="match status" value="1"/>
</dbReference>
<evidence type="ECO:0000313" key="5">
    <source>
        <dbReference type="Proteomes" id="UP000031408"/>
    </source>
</evidence>
<feature type="domain" description="Cytochrome C Planctomycete-type" evidence="2">
    <location>
        <begin position="201"/>
        <end position="260"/>
    </location>
</feature>
<gene>
    <name evidence="4" type="ORF">OI18_17080</name>
</gene>
<organism evidence="4 5">
    <name type="scientific">Flavihumibacter solisilvae</name>
    <dbReference type="NCBI Taxonomy" id="1349421"/>
    <lineage>
        <taxon>Bacteria</taxon>
        <taxon>Pseudomonadati</taxon>
        <taxon>Bacteroidota</taxon>
        <taxon>Chitinophagia</taxon>
        <taxon>Chitinophagales</taxon>
        <taxon>Chitinophagaceae</taxon>
        <taxon>Flavihumibacter</taxon>
    </lineage>
</organism>
<reference evidence="4 5" key="1">
    <citation type="submission" date="2014-11" db="EMBL/GenBank/DDBJ databases">
        <title>Genome sequence of Flavihumibacter solisilvae 3-3.</title>
        <authorList>
            <person name="Zhou G."/>
            <person name="Li M."/>
            <person name="Wang G."/>
        </authorList>
    </citation>
    <scope>NUCLEOTIDE SEQUENCE [LARGE SCALE GENOMIC DNA]</scope>
    <source>
        <strain evidence="4 5">3-3</strain>
    </source>
</reference>
<keyword evidence="5" id="KW-1185">Reference proteome</keyword>
<evidence type="ECO:0000259" key="2">
    <source>
        <dbReference type="Pfam" id="PF07635"/>
    </source>
</evidence>
<dbReference type="Pfam" id="PF13287">
    <property type="entry name" value="Fn3_assoc"/>
    <property type="match status" value="1"/>
</dbReference>
<keyword evidence="1" id="KW-0472">Membrane</keyword>
<dbReference type="InterPro" id="IPR036909">
    <property type="entry name" value="Cyt_c-like_dom_sf"/>
</dbReference>
<feature type="domain" description="DUF2231" evidence="3">
    <location>
        <begin position="41"/>
        <end position="163"/>
    </location>
</feature>
<feature type="transmembrane region" description="Helical" evidence="1">
    <location>
        <begin position="7"/>
        <end position="25"/>
    </location>
</feature>
<dbReference type="STRING" id="1349421.OI18_17080"/>
<dbReference type="InterPro" id="IPR026876">
    <property type="entry name" value="Fn3_assoc_repeat"/>
</dbReference>
<accession>A0A0C1LDB3</accession>
<dbReference type="InterPro" id="IPR019251">
    <property type="entry name" value="DUF2231_TM"/>
</dbReference>
<dbReference type="Proteomes" id="UP000031408">
    <property type="component" value="Unassembled WGS sequence"/>
</dbReference>
<dbReference type="GO" id="GO:0020037">
    <property type="term" value="F:heme binding"/>
    <property type="evidence" value="ECO:0007669"/>
    <property type="project" value="InterPro"/>
</dbReference>
<feature type="transmembrane region" description="Helical" evidence="1">
    <location>
        <begin position="111"/>
        <end position="129"/>
    </location>
</feature>
<feature type="transmembrane region" description="Helical" evidence="1">
    <location>
        <begin position="138"/>
        <end position="156"/>
    </location>
</feature>
<name>A0A0C1LDB3_9BACT</name>
<dbReference type="EMBL" id="JSVC01000019">
    <property type="protein sequence ID" value="KIC93473.1"/>
    <property type="molecule type" value="Genomic_DNA"/>
</dbReference>
<dbReference type="AlphaFoldDB" id="A0A0C1LDB3"/>
<protein>
    <submittedName>
        <fullName evidence="4">Uncharacterized protein</fullName>
    </submittedName>
</protein>
<dbReference type="SUPFAM" id="SSF46626">
    <property type="entry name" value="Cytochrome c"/>
    <property type="match status" value="1"/>
</dbReference>
<evidence type="ECO:0000256" key="1">
    <source>
        <dbReference type="SAM" id="Phobius"/>
    </source>
</evidence>
<feature type="transmembrane region" description="Helical" evidence="1">
    <location>
        <begin position="37"/>
        <end position="59"/>
    </location>
</feature>
<dbReference type="Gene3D" id="3.80.10.10">
    <property type="entry name" value="Ribonuclease Inhibitor"/>
    <property type="match status" value="1"/>
</dbReference>
<dbReference type="PANTHER" id="PTHR35889">
    <property type="entry name" value="CYCLOINULO-OLIGOSACCHARIDE FRUCTANOTRANSFERASE-RELATED"/>
    <property type="match status" value="1"/>
</dbReference>
<evidence type="ECO:0000313" key="4">
    <source>
        <dbReference type="EMBL" id="KIC93473.1"/>
    </source>
</evidence>
<dbReference type="Pfam" id="PF07635">
    <property type="entry name" value="PSCyt1"/>
    <property type="match status" value="1"/>
</dbReference>
<dbReference type="PANTHER" id="PTHR35889:SF3">
    <property type="entry name" value="F-BOX DOMAIN-CONTAINING PROTEIN"/>
    <property type="match status" value="1"/>
</dbReference>
<evidence type="ECO:0000259" key="3">
    <source>
        <dbReference type="Pfam" id="PF09990"/>
    </source>
</evidence>
<proteinExistence type="predicted"/>